<dbReference type="OrthoDB" id="293518at2759"/>
<evidence type="ECO:0000313" key="2">
    <source>
        <dbReference type="EMBL" id="OMJ89129.1"/>
    </source>
</evidence>
<evidence type="ECO:0000256" key="1">
    <source>
        <dbReference type="SAM" id="Coils"/>
    </source>
</evidence>
<dbReference type="EMBL" id="MPUH01000133">
    <property type="protein sequence ID" value="OMJ89129.1"/>
    <property type="molecule type" value="Genomic_DNA"/>
</dbReference>
<evidence type="ECO:0000313" key="3">
    <source>
        <dbReference type="Proteomes" id="UP000187209"/>
    </source>
</evidence>
<sequence>MSLVIDVHNIEKGLHELFKHAFITNCNLDDENVTPEESATLEELDPAEVLDNFKDLILLLLKFKKEYKSSDKSELAQRSEQFETLLQKLEAEVRSHIRVEHQLKLHIENNLHRIEELEKTGANDKTLIKELEEKCNTKKISKSSELDKLRKETDEKVRSLLEIIEKKDKTVHKFEYENVKLRTLLEEKARECEIIKKELLKYNKITPKSKENHSTTTADLLKKKFELTKNQNIKDKSPSIREYSKRDRRSAGENDLQKILTSAYVKRDNSASMKKDDSKSFGKSYGRGHMRSISDHKLICSKKTSFL</sequence>
<organism evidence="2 3">
    <name type="scientific">Stentor coeruleus</name>
    <dbReference type="NCBI Taxonomy" id="5963"/>
    <lineage>
        <taxon>Eukaryota</taxon>
        <taxon>Sar</taxon>
        <taxon>Alveolata</taxon>
        <taxon>Ciliophora</taxon>
        <taxon>Postciliodesmatophora</taxon>
        <taxon>Heterotrichea</taxon>
        <taxon>Heterotrichida</taxon>
        <taxon>Stentoridae</taxon>
        <taxon>Stentor</taxon>
    </lineage>
</organism>
<name>A0A1R2CJC4_9CILI</name>
<keyword evidence="3" id="KW-1185">Reference proteome</keyword>
<dbReference type="AlphaFoldDB" id="A0A1R2CJC4"/>
<dbReference type="Proteomes" id="UP000187209">
    <property type="component" value="Unassembled WGS sequence"/>
</dbReference>
<comment type="caution">
    <text evidence="2">The sequence shown here is derived from an EMBL/GenBank/DDBJ whole genome shotgun (WGS) entry which is preliminary data.</text>
</comment>
<feature type="coiled-coil region" evidence="1">
    <location>
        <begin position="72"/>
        <end position="134"/>
    </location>
</feature>
<accession>A0A1R2CJC4</accession>
<proteinExistence type="predicted"/>
<gene>
    <name evidence="2" type="ORF">SteCoe_8755</name>
</gene>
<keyword evidence="1" id="KW-0175">Coiled coil</keyword>
<protein>
    <submittedName>
        <fullName evidence="2">Uncharacterized protein</fullName>
    </submittedName>
</protein>
<reference evidence="2 3" key="1">
    <citation type="submission" date="2016-11" db="EMBL/GenBank/DDBJ databases">
        <title>The macronuclear genome of Stentor coeruleus: a giant cell with tiny introns.</title>
        <authorList>
            <person name="Slabodnick M."/>
            <person name="Ruby J.G."/>
            <person name="Reiff S.B."/>
            <person name="Swart E.C."/>
            <person name="Gosai S."/>
            <person name="Prabakaran S."/>
            <person name="Witkowska E."/>
            <person name="Larue G.E."/>
            <person name="Fisher S."/>
            <person name="Freeman R.M."/>
            <person name="Gunawardena J."/>
            <person name="Chu W."/>
            <person name="Stover N.A."/>
            <person name="Gregory B.D."/>
            <person name="Nowacki M."/>
            <person name="Derisi J."/>
            <person name="Roy S.W."/>
            <person name="Marshall W.F."/>
            <person name="Sood P."/>
        </authorList>
    </citation>
    <scope>NUCLEOTIDE SEQUENCE [LARGE SCALE GENOMIC DNA]</scope>
    <source>
        <strain evidence="2">WM001</strain>
    </source>
</reference>